<organism evidence="1 2">
    <name type="scientific">Lysobacter capsici AZ78</name>
    <dbReference type="NCBI Taxonomy" id="1444315"/>
    <lineage>
        <taxon>Bacteria</taxon>
        <taxon>Pseudomonadati</taxon>
        <taxon>Pseudomonadota</taxon>
        <taxon>Gammaproteobacteria</taxon>
        <taxon>Lysobacterales</taxon>
        <taxon>Lysobacteraceae</taxon>
        <taxon>Lysobacter</taxon>
    </lineage>
</organism>
<evidence type="ECO:0000313" key="1">
    <source>
        <dbReference type="EMBL" id="KWS04860.1"/>
    </source>
</evidence>
<keyword evidence="2" id="KW-1185">Reference proteome</keyword>
<proteinExistence type="predicted"/>
<dbReference type="InterPro" id="IPR046197">
    <property type="entry name" value="DUF6229"/>
</dbReference>
<dbReference type="AlphaFoldDB" id="A0A108U976"/>
<dbReference type="OrthoDB" id="6039366at2"/>
<dbReference type="Proteomes" id="UP000023435">
    <property type="component" value="Unassembled WGS sequence"/>
</dbReference>
<gene>
    <name evidence="1" type="ORF">AZ78_2410</name>
</gene>
<comment type="caution">
    <text evidence="1">The sequence shown here is derived from an EMBL/GenBank/DDBJ whole genome shotgun (WGS) entry which is preliminary data.</text>
</comment>
<reference evidence="1 2" key="1">
    <citation type="journal article" date="2014" name="Genome Announc.">
        <title>Draft Genome Sequence of Lysobacter capsici AZ78, a Bacterium Antagonistic to Plant-Pathogenic Oomycetes.</title>
        <authorList>
            <person name="Puopolo G."/>
            <person name="Sonego P."/>
            <person name="Engelen K."/>
            <person name="Pertot I."/>
        </authorList>
    </citation>
    <scope>NUCLEOTIDE SEQUENCE [LARGE SCALE GENOMIC DNA]</scope>
    <source>
        <strain evidence="1 2">AZ78</strain>
    </source>
</reference>
<protein>
    <submittedName>
        <fullName evidence="1">Uncharacterized protein</fullName>
    </submittedName>
</protein>
<evidence type="ECO:0000313" key="2">
    <source>
        <dbReference type="Proteomes" id="UP000023435"/>
    </source>
</evidence>
<dbReference type="Pfam" id="PF19740">
    <property type="entry name" value="DUF6229"/>
    <property type="match status" value="1"/>
</dbReference>
<accession>A0A108U976</accession>
<dbReference type="EMBL" id="JAJA02000001">
    <property type="protein sequence ID" value="KWS04860.1"/>
    <property type="molecule type" value="Genomic_DNA"/>
</dbReference>
<dbReference type="RefSeq" id="WP_036102460.1">
    <property type="nucleotide sequence ID" value="NZ_JAJA02000001.1"/>
</dbReference>
<name>A0A108U976_9GAMM</name>
<sequence length="69" mass="6877">MQNNDDVVSGWLNGSDSIDGQDNPAGSLYIEGQAVAEAALGNTDMRATLGVCGTLGGTTCSYGGGCLCC</sequence>